<keyword evidence="3" id="KW-1003">Cell membrane</keyword>
<dbReference type="PANTHER" id="PTHR42920">
    <property type="entry name" value="OS03G0707200 PROTEIN-RELATED"/>
    <property type="match status" value="1"/>
</dbReference>
<evidence type="ECO:0000256" key="8">
    <source>
        <dbReference type="SAM" id="Phobius"/>
    </source>
</evidence>
<feature type="transmembrane region" description="Helical" evidence="8">
    <location>
        <begin position="30"/>
        <end position="50"/>
    </location>
</feature>
<feature type="transmembrane region" description="Helical" evidence="8">
    <location>
        <begin position="260"/>
        <end position="278"/>
    </location>
</feature>
<evidence type="ECO:0000256" key="7">
    <source>
        <dbReference type="SAM" id="MobiDB-lite"/>
    </source>
</evidence>
<comment type="caution">
    <text evidence="10">The sequence shown here is derived from an EMBL/GenBank/DDBJ whole genome shotgun (WGS) entry which is preliminary data.</text>
</comment>
<keyword evidence="11" id="KW-1185">Reference proteome</keyword>
<evidence type="ECO:0000256" key="2">
    <source>
        <dbReference type="ARBA" id="ARBA00007362"/>
    </source>
</evidence>
<feature type="transmembrane region" description="Helical" evidence="8">
    <location>
        <begin position="62"/>
        <end position="84"/>
    </location>
</feature>
<keyword evidence="6 8" id="KW-0472">Membrane</keyword>
<keyword evidence="4 8" id="KW-0812">Transmembrane</keyword>
<feature type="transmembrane region" description="Helical" evidence="8">
    <location>
        <begin position="236"/>
        <end position="254"/>
    </location>
</feature>
<evidence type="ECO:0000313" key="10">
    <source>
        <dbReference type="EMBL" id="MBT0773692.1"/>
    </source>
</evidence>
<evidence type="ECO:0000256" key="1">
    <source>
        <dbReference type="ARBA" id="ARBA00004651"/>
    </source>
</evidence>
<dbReference type="Pfam" id="PF00892">
    <property type="entry name" value="EamA"/>
    <property type="match status" value="2"/>
</dbReference>
<feature type="region of interest" description="Disordered" evidence="7">
    <location>
        <begin position="285"/>
        <end position="308"/>
    </location>
</feature>
<dbReference type="EMBL" id="JAHBAY010000019">
    <property type="protein sequence ID" value="MBT0773692.1"/>
    <property type="molecule type" value="Genomic_DNA"/>
</dbReference>
<evidence type="ECO:0000256" key="3">
    <source>
        <dbReference type="ARBA" id="ARBA00022475"/>
    </source>
</evidence>
<feature type="transmembrane region" description="Helical" evidence="8">
    <location>
        <begin position="90"/>
        <end position="108"/>
    </location>
</feature>
<dbReference type="InterPro" id="IPR051258">
    <property type="entry name" value="Diverse_Substrate_Transporter"/>
</dbReference>
<dbReference type="Proteomes" id="UP001197247">
    <property type="component" value="Unassembled WGS sequence"/>
</dbReference>
<feature type="domain" description="EamA" evidence="9">
    <location>
        <begin position="4"/>
        <end position="131"/>
    </location>
</feature>
<reference evidence="10 11" key="1">
    <citation type="submission" date="2021-05" db="EMBL/GenBank/DDBJ databases">
        <title>Kineosporia and Streptomyces sp. nov. two new marine actinobacteria isolated from Coral.</title>
        <authorList>
            <person name="Buangrab K."/>
            <person name="Sutthacheep M."/>
            <person name="Yeemin T."/>
            <person name="Harunari E."/>
            <person name="Igarashi Y."/>
            <person name="Kanchanasin P."/>
            <person name="Tanasupawat S."/>
            <person name="Phongsopitanun W."/>
        </authorList>
    </citation>
    <scope>NUCLEOTIDE SEQUENCE [LARGE SCALE GENOMIC DNA]</scope>
    <source>
        <strain evidence="10 11">J2-2</strain>
    </source>
</reference>
<name>A0ABS5TSA5_9ACTN</name>
<comment type="similarity">
    <text evidence="2">Belongs to the EamA transporter family.</text>
</comment>
<feature type="transmembrane region" description="Helical" evidence="8">
    <location>
        <begin position="179"/>
        <end position="196"/>
    </location>
</feature>
<accession>A0ABS5TSA5</accession>
<evidence type="ECO:0000256" key="6">
    <source>
        <dbReference type="ARBA" id="ARBA00023136"/>
    </source>
</evidence>
<dbReference type="PANTHER" id="PTHR42920:SF5">
    <property type="entry name" value="EAMA DOMAIN-CONTAINING PROTEIN"/>
    <property type="match status" value="1"/>
</dbReference>
<evidence type="ECO:0000256" key="4">
    <source>
        <dbReference type="ARBA" id="ARBA00022692"/>
    </source>
</evidence>
<evidence type="ECO:0000259" key="9">
    <source>
        <dbReference type="Pfam" id="PF00892"/>
    </source>
</evidence>
<protein>
    <submittedName>
        <fullName evidence="10">DMT family transporter</fullName>
    </submittedName>
</protein>
<dbReference type="SUPFAM" id="SSF103481">
    <property type="entry name" value="Multidrug resistance efflux transporter EmrE"/>
    <property type="match status" value="2"/>
</dbReference>
<dbReference type="InterPro" id="IPR037185">
    <property type="entry name" value="EmrE-like"/>
</dbReference>
<gene>
    <name evidence="10" type="ORF">KIH74_32405</name>
</gene>
<proteinExistence type="inferred from homology"/>
<comment type="subcellular location">
    <subcellularLocation>
        <location evidence="1">Cell membrane</location>
        <topology evidence="1">Multi-pass membrane protein</topology>
    </subcellularLocation>
</comment>
<sequence length="308" mass="31286">MPELVLVAVTIVWGGSFLLAKHGLEQVDPFTFVALRFGVSTLVMLVLCGPRLRGLTRHEVKGGVLIGATLFAGYGLQTLGLARIPSSTSAFLTALYVPLVPLLTWLFTRRAPDARAWAGIVLAFAGGLLLSGGGAGVSGALTPGTGETLTIACAVATAGQILVIGAYAPGADPLRMTAVQLAVCAAGAAVCAPLAGEHVPEFSAGVLMPAGVLGLSTALVWLAITWAQRSVPVVRATIILAGEPLWAGVFGALAGERFAVASYAGAALVLAGLLVSSLKPARERSRTRVTTGARGSDRARAGGGTVNR</sequence>
<dbReference type="InterPro" id="IPR000620">
    <property type="entry name" value="EamA_dom"/>
</dbReference>
<feature type="transmembrane region" description="Helical" evidence="8">
    <location>
        <begin position="148"/>
        <end position="167"/>
    </location>
</feature>
<dbReference type="RefSeq" id="WP_214160232.1">
    <property type="nucleotide sequence ID" value="NZ_JAHBAY010000019.1"/>
</dbReference>
<organism evidence="10 11">
    <name type="scientific">Kineosporia corallincola</name>
    <dbReference type="NCBI Taxonomy" id="2835133"/>
    <lineage>
        <taxon>Bacteria</taxon>
        <taxon>Bacillati</taxon>
        <taxon>Actinomycetota</taxon>
        <taxon>Actinomycetes</taxon>
        <taxon>Kineosporiales</taxon>
        <taxon>Kineosporiaceae</taxon>
        <taxon>Kineosporia</taxon>
    </lineage>
</organism>
<feature type="transmembrane region" description="Helical" evidence="8">
    <location>
        <begin position="202"/>
        <end position="224"/>
    </location>
</feature>
<keyword evidence="5 8" id="KW-1133">Transmembrane helix</keyword>
<evidence type="ECO:0000256" key="5">
    <source>
        <dbReference type="ARBA" id="ARBA00022989"/>
    </source>
</evidence>
<feature type="transmembrane region" description="Helical" evidence="8">
    <location>
        <begin position="120"/>
        <end position="142"/>
    </location>
</feature>
<evidence type="ECO:0000313" key="11">
    <source>
        <dbReference type="Proteomes" id="UP001197247"/>
    </source>
</evidence>
<feature type="domain" description="EamA" evidence="9">
    <location>
        <begin position="146"/>
        <end position="277"/>
    </location>
</feature>